<evidence type="ECO:0000313" key="3">
    <source>
        <dbReference type="EMBL" id="MCC1485346.1"/>
    </source>
</evidence>
<dbReference type="PANTHER" id="PTHR30189:SF1">
    <property type="entry name" value="LPS-ASSEMBLY PROTEIN LPTD"/>
    <property type="match status" value="1"/>
</dbReference>
<feature type="region of interest" description="Disordered" evidence="1">
    <location>
        <begin position="756"/>
        <end position="790"/>
    </location>
</feature>
<dbReference type="RefSeq" id="WP_227477838.1">
    <property type="nucleotide sequence ID" value="NZ_JAFMPT010000020.1"/>
</dbReference>
<dbReference type="Pfam" id="PF19838">
    <property type="entry name" value="LptD_2"/>
    <property type="match status" value="1"/>
</dbReference>
<feature type="compositionally biased region" description="Basic and acidic residues" evidence="1">
    <location>
        <begin position="774"/>
        <end position="790"/>
    </location>
</feature>
<comment type="caution">
    <text evidence="3">The sequence shown here is derived from an EMBL/GenBank/DDBJ whole genome shotgun (WGS) entry which is preliminary data.</text>
</comment>
<reference evidence="4" key="1">
    <citation type="submission" date="2021-03" db="EMBL/GenBank/DDBJ databases">
        <title>Genome of Cognatishimia sp. F0-27.</title>
        <authorList>
            <person name="Ping X."/>
        </authorList>
    </citation>
    <scope>NUCLEOTIDE SEQUENCE [LARGE SCALE GENOMIC DNA]</scope>
    <source>
        <strain evidence="4">E313</strain>
    </source>
</reference>
<protein>
    <submittedName>
        <fullName evidence="3">LPS-assembly protein LptD</fullName>
    </submittedName>
</protein>
<dbReference type="EMBL" id="JAFMPT010000020">
    <property type="protein sequence ID" value="MCC1485346.1"/>
    <property type="molecule type" value="Genomic_DNA"/>
</dbReference>
<dbReference type="PANTHER" id="PTHR30189">
    <property type="entry name" value="LPS-ASSEMBLY PROTEIN"/>
    <property type="match status" value="1"/>
</dbReference>
<evidence type="ECO:0000259" key="2">
    <source>
        <dbReference type="Pfam" id="PF19838"/>
    </source>
</evidence>
<name>A0ABS8EQQ9_9FLAO</name>
<proteinExistence type="predicted"/>
<keyword evidence="4" id="KW-1185">Reference proteome</keyword>
<organism evidence="3 4">
    <name type="scientific">Winogradskyella immobilis</name>
    <dbReference type="NCBI Taxonomy" id="2816852"/>
    <lineage>
        <taxon>Bacteria</taxon>
        <taxon>Pseudomonadati</taxon>
        <taxon>Bacteroidota</taxon>
        <taxon>Flavobacteriia</taxon>
        <taxon>Flavobacteriales</taxon>
        <taxon>Flavobacteriaceae</taxon>
        <taxon>Winogradskyella</taxon>
    </lineage>
</organism>
<gene>
    <name evidence="3" type="ORF">J1C55_12145</name>
</gene>
<reference evidence="4" key="2">
    <citation type="submission" date="2023-07" db="EMBL/GenBank/DDBJ databases">
        <title>Genome of Winogradskyella sp. E313.</title>
        <authorList>
            <person name="Zhou Y."/>
        </authorList>
    </citation>
    <scope>NUCLEOTIDE SEQUENCE [LARGE SCALE GENOMIC DNA]</scope>
    <source>
        <strain evidence="4">E313</strain>
    </source>
</reference>
<dbReference type="InterPro" id="IPR045659">
    <property type="entry name" value="LptD_2"/>
</dbReference>
<feature type="domain" description="LPS-assembly protein LptD central" evidence="2">
    <location>
        <begin position="242"/>
        <end position="720"/>
    </location>
</feature>
<dbReference type="Proteomes" id="UP000778797">
    <property type="component" value="Unassembled WGS sequence"/>
</dbReference>
<sequence>MAFQKPSHTFTKIHLKGLRTNSLKILLALSFTVFINTFSFAQDIPPPKKEIKPKTIKKDTVRIPADSTLKKLVNLKEQDTIKNDSINKPKELLEDITYYDAEGYVSLNNKTQKVTLHDNAIVKYLDMEITAGTIVIDNNTNLIYAGRLKDSTGYSQRPVFTQGQNVIEPDSIIFNKETRKAVIFNSRTEQSGFNIKAPITKRENDSLIFMRNARLTTSENLDDPEYEIIVSKLKFVPGKKLVLGPSHMEIFGVPTPIALPFAFAPLNTDSKGQSGVIFPTFGDDVGNDRGYNIQNGGYYFAISDYVDLAVLGDYYTNGSYGLRLESNYANRYRFNGNFSFRYENLLNSERGFPDFSQNTIYNIRWTHSQDPKASPNSRFSASVNLGSSQFFQQSVNQLNTNQFLNNTLSSSVSYSKTFEGEPQVNVSLTATHTQNSQTEQIDLTLPTFQTSVGRVFPFAPKNGTKKGILQNINFQYNSRGEYRISTTDSLFGTSAMFDDALAGIQHTIPITTNFKLFKHFSVSASSNYQENWTLNTINRFFDQATQEIVTTDVNGFDSFRTYNFSTSIGTTIYGLYDFEREGKNPLVQKIRHVIRPALTYTLSPAFDQFYETFEIVDADGTTTDEVEFTRFERSLFGAPSNRLSSSIGLSIGNNIEAKVRSKDSTDAEPKKIILLNNLNFSTSYDIAADSLQLAPVRMSGGTQILNNKMNINFSATLDPYALDNNNNKINTFNINNGGSLFRLTSANANISYSLSNKTFSKGNKDDEEEEESEAERRAREESIRSGGRADDLFGVSQDFSNQIIRNNGRDNPDEKDEKQEFYNYKIPWRLNLAYAVNYTNVRREDRISSHSLMFSGDIELSPKWSVGASSGYDLLNKGVTFTQLRFERDLLSWRMNFTWVPLSDRASWNFFIGIKSNFLQDLKYEQRRRPDQRIGN</sequence>
<dbReference type="InterPro" id="IPR050218">
    <property type="entry name" value="LptD"/>
</dbReference>
<evidence type="ECO:0000256" key="1">
    <source>
        <dbReference type="SAM" id="MobiDB-lite"/>
    </source>
</evidence>
<accession>A0ABS8EQQ9</accession>
<evidence type="ECO:0000313" key="4">
    <source>
        <dbReference type="Proteomes" id="UP000778797"/>
    </source>
</evidence>